<dbReference type="SMART" id="SM00387">
    <property type="entry name" value="HATPase_c"/>
    <property type="match status" value="1"/>
</dbReference>
<feature type="domain" description="Histidine kinase" evidence="13">
    <location>
        <begin position="240"/>
        <end position="470"/>
    </location>
</feature>
<dbReference type="SMART" id="SM00388">
    <property type="entry name" value="HisKA"/>
    <property type="match status" value="1"/>
</dbReference>
<evidence type="ECO:0000256" key="6">
    <source>
        <dbReference type="ARBA" id="ARBA00022741"/>
    </source>
</evidence>
<proteinExistence type="inferred from homology"/>
<keyword evidence="11" id="KW-0175">Coiled coil</keyword>
<dbReference type="EC" id="2.7.13.3" evidence="3"/>
<dbReference type="SUPFAM" id="SSF55874">
    <property type="entry name" value="ATPase domain of HSP90 chaperone/DNA topoisomerase II/histidine kinase"/>
    <property type="match status" value="1"/>
</dbReference>
<dbReference type="InterPro" id="IPR036097">
    <property type="entry name" value="HisK_dim/P_sf"/>
</dbReference>
<evidence type="ECO:0000256" key="5">
    <source>
        <dbReference type="ARBA" id="ARBA00022679"/>
    </source>
</evidence>
<accession>A0A919Y422</accession>
<name>A0A919Y422_9BACL</name>
<dbReference type="InterPro" id="IPR003594">
    <property type="entry name" value="HATPase_dom"/>
</dbReference>
<keyword evidence="4" id="KW-0597">Phosphoprotein</keyword>
<comment type="catalytic activity">
    <reaction evidence="1">
        <text>ATP + protein L-histidine = ADP + protein N-phospho-L-histidine.</text>
        <dbReference type="EC" id="2.7.13.3"/>
    </reaction>
</comment>
<keyword evidence="12" id="KW-0472">Membrane</keyword>
<dbReference type="CDD" id="cd00082">
    <property type="entry name" value="HisKA"/>
    <property type="match status" value="1"/>
</dbReference>
<sequence>MGFGKIFLLNMALLITMAYLANILYKYVLVKISGKINYILSILWFIFAGWICMKFGFQLKGDVLFDLRIVPLIIAAIVYAKPVVVMIISFGIGFSRLTFGISEAAIAGTINFVILGILCAFMITWMNKRQFKQSTRGILTILVLNTVNVLDIAIFGVIPFKEYILTIMPSTLPITLLFSCIFALILLDFQLDQRRKLELLHTNELMTRQTEELRQAKLSLEERARQLTQASQYKSEFLANMSHELRTPLNSIINLAEMISESEEGQEEEPLEKDTPNYGTIIYKSGRELLQLINDILDLSKVEAGRLEVVQEEVVLAEVVQLMELQFEHDAEQKGIEFEVTMMPELPSTIQSDAQRLCQILRNLLSNAFKFTHQGRVDLMIHKDSSACSISGEWIVFSVADTGIGIPQDKHEAIFEMFRQADGSISRKYGGTGLGLPISQDLARLMGGFIQVDSREGAGSLFHLYLPLIQKENSGALSDEENEAPGGAD</sequence>
<evidence type="ECO:0000256" key="4">
    <source>
        <dbReference type="ARBA" id="ARBA00022553"/>
    </source>
</evidence>
<evidence type="ECO:0000256" key="2">
    <source>
        <dbReference type="ARBA" id="ARBA00006402"/>
    </source>
</evidence>
<dbReference type="Proteomes" id="UP000678895">
    <property type="component" value="Unassembled WGS sequence"/>
</dbReference>
<dbReference type="AlphaFoldDB" id="A0A919Y422"/>
<evidence type="ECO:0000313" key="15">
    <source>
        <dbReference type="Proteomes" id="UP000678895"/>
    </source>
</evidence>
<evidence type="ECO:0000256" key="3">
    <source>
        <dbReference type="ARBA" id="ARBA00012438"/>
    </source>
</evidence>
<dbReference type="Pfam" id="PF02518">
    <property type="entry name" value="HATPase_c"/>
    <property type="match status" value="1"/>
</dbReference>
<evidence type="ECO:0000256" key="1">
    <source>
        <dbReference type="ARBA" id="ARBA00000085"/>
    </source>
</evidence>
<dbReference type="InterPro" id="IPR003661">
    <property type="entry name" value="HisK_dim/P_dom"/>
</dbReference>
<dbReference type="PANTHER" id="PTHR43711:SF26">
    <property type="entry name" value="SENSOR HISTIDINE KINASE RCSC"/>
    <property type="match status" value="1"/>
</dbReference>
<dbReference type="InterPro" id="IPR004358">
    <property type="entry name" value="Sig_transdc_His_kin-like_C"/>
</dbReference>
<evidence type="ECO:0000313" key="14">
    <source>
        <dbReference type="EMBL" id="GIO44059.1"/>
    </source>
</evidence>
<dbReference type="Gene3D" id="3.30.565.10">
    <property type="entry name" value="Histidine kinase-like ATPase, C-terminal domain"/>
    <property type="match status" value="1"/>
</dbReference>
<keyword evidence="12" id="KW-0812">Transmembrane</keyword>
<dbReference type="GO" id="GO:0005524">
    <property type="term" value="F:ATP binding"/>
    <property type="evidence" value="ECO:0007669"/>
    <property type="project" value="UniProtKB-KW"/>
</dbReference>
<dbReference type="InterPro" id="IPR050736">
    <property type="entry name" value="Sensor_HK_Regulatory"/>
</dbReference>
<keyword evidence="7" id="KW-0418">Kinase</keyword>
<organism evidence="14 15">
    <name type="scientific">Paenibacillus apis</name>
    <dbReference type="NCBI Taxonomy" id="1792174"/>
    <lineage>
        <taxon>Bacteria</taxon>
        <taxon>Bacillati</taxon>
        <taxon>Bacillota</taxon>
        <taxon>Bacilli</taxon>
        <taxon>Bacillales</taxon>
        <taxon>Paenibacillaceae</taxon>
        <taxon>Paenibacillus</taxon>
    </lineage>
</organism>
<protein>
    <recommendedName>
        <fullName evidence="10">Circadian input-output histidine kinase CikA</fullName>
        <ecNumber evidence="3">2.7.13.3</ecNumber>
    </recommendedName>
</protein>
<evidence type="ECO:0000259" key="13">
    <source>
        <dbReference type="PROSITE" id="PS50109"/>
    </source>
</evidence>
<evidence type="ECO:0000256" key="9">
    <source>
        <dbReference type="ARBA" id="ARBA00023012"/>
    </source>
</evidence>
<feature type="transmembrane region" description="Helical" evidence="12">
    <location>
        <begin position="137"/>
        <end position="158"/>
    </location>
</feature>
<dbReference type="CDD" id="cd16922">
    <property type="entry name" value="HATPase_EvgS-ArcB-TorS-like"/>
    <property type="match status" value="1"/>
</dbReference>
<keyword evidence="6" id="KW-0547">Nucleotide-binding</keyword>
<reference evidence="14" key="1">
    <citation type="submission" date="2021-03" db="EMBL/GenBank/DDBJ databases">
        <title>Antimicrobial resistance genes in bacteria isolated from Japanese honey, and their potential for conferring macrolide and lincosamide resistance in the American foulbrood pathogen Paenibacillus larvae.</title>
        <authorList>
            <person name="Okamoto M."/>
            <person name="Kumagai M."/>
            <person name="Kanamori H."/>
            <person name="Takamatsu D."/>
        </authorList>
    </citation>
    <scope>NUCLEOTIDE SEQUENCE</scope>
    <source>
        <strain evidence="14">J41TS4</strain>
    </source>
</reference>
<dbReference type="InterPro" id="IPR005467">
    <property type="entry name" value="His_kinase_dom"/>
</dbReference>
<gene>
    <name evidence="14" type="ORF">J41TS4_38170</name>
</gene>
<comment type="caution">
    <text evidence="14">The sequence shown here is derived from an EMBL/GenBank/DDBJ whole genome shotgun (WGS) entry which is preliminary data.</text>
</comment>
<dbReference type="PRINTS" id="PR00344">
    <property type="entry name" value="BCTRLSENSOR"/>
</dbReference>
<dbReference type="Pfam" id="PF00512">
    <property type="entry name" value="HisKA"/>
    <property type="match status" value="1"/>
</dbReference>
<dbReference type="RefSeq" id="WP_301629561.1">
    <property type="nucleotide sequence ID" value="NZ_BORS01000014.1"/>
</dbReference>
<comment type="similarity">
    <text evidence="2">In the N-terminal section; belongs to the phytochrome family.</text>
</comment>
<dbReference type="InterPro" id="IPR036890">
    <property type="entry name" value="HATPase_C_sf"/>
</dbReference>
<dbReference type="FunFam" id="3.30.565.10:FF:000010">
    <property type="entry name" value="Sensor histidine kinase RcsC"/>
    <property type="match status" value="1"/>
</dbReference>
<dbReference type="GO" id="GO:0000155">
    <property type="term" value="F:phosphorelay sensor kinase activity"/>
    <property type="evidence" value="ECO:0007669"/>
    <property type="project" value="InterPro"/>
</dbReference>
<feature type="transmembrane region" description="Helical" evidence="12">
    <location>
        <begin position="37"/>
        <end position="57"/>
    </location>
</feature>
<keyword evidence="15" id="KW-1185">Reference proteome</keyword>
<keyword evidence="12" id="KW-1133">Transmembrane helix</keyword>
<feature type="coiled-coil region" evidence="11">
    <location>
        <begin position="203"/>
        <end position="230"/>
    </location>
</feature>
<feature type="transmembrane region" description="Helical" evidence="12">
    <location>
        <begin position="7"/>
        <end position="25"/>
    </location>
</feature>
<dbReference type="EMBL" id="BORS01000014">
    <property type="protein sequence ID" value="GIO44059.1"/>
    <property type="molecule type" value="Genomic_DNA"/>
</dbReference>
<evidence type="ECO:0000256" key="12">
    <source>
        <dbReference type="SAM" id="Phobius"/>
    </source>
</evidence>
<evidence type="ECO:0000256" key="7">
    <source>
        <dbReference type="ARBA" id="ARBA00022777"/>
    </source>
</evidence>
<feature type="transmembrane region" description="Helical" evidence="12">
    <location>
        <begin position="164"/>
        <end position="187"/>
    </location>
</feature>
<keyword evidence="9" id="KW-0902">Two-component regulatory system</keyword>
<dbReference type="SUPFAM" id="SSF47384">
    <property type="entry name" value="Homodimeric domain of signal transducing histidine kinase"/>
    <property type="match status" value="1"/>
</dbReference>
<keyword evidence="8" id="KW-0067">ATP-binding</keyword>
<keyword evidence="5" id="KW-0808">Transferase</keyword>
<dbReference type="PANTHER" id="PTHR43711">
    <property type="entry name" value="TWO-COMPONENT HISTIDINE KINASE"/>
    <property type="match status" value="1"/>
</dbReference>
<evidence type="ECO:0000256" key="11">
    <source>
        <dbReference type="SAM" id="Coils"/>
    </source>
</evidence>
<dbReference type="Gene3D" id="1.10.287.130">
    <property type="match status" value="1"/>
</dbReference>
<feature type="transmembrane region" description="Helical" evidence="12">
    <location>
        <begin position="104"/>
        <end position="125"/>
    </location>
</feature>
<evidence type="ECO:0000256" key="8">
    <source>
        <dbReference type="ARBA" id="ARBA00022840"/>
    </source>
</evidence>
<dbReference type="PROSITE" id="PS50109">
    <property type="entry name" value="HIS_KIN"/>
    <property type="match status" value="1"/>
</dbReference>
<feature type="transmembrane region" description="Helical" evidence="12">
    <location>
        <begin position="69"/>
        <end position="92"/>
    </location>
</feature>
<evidence type="ECO:0000256" key="10">
    <source>
        <dbReference type="ARBA" id="ARBA00074306"/>
    </source>
</evidence>